<proteinExistence type="predicted"/>
<dbReference type="SUPFAM" id="SSF51905">
    <property type="entry name" value="FAD/NAD(P)-binding domain"/>
    <property type="match status" value="1"/>
</dbReference>
<dbReference type="Pfam" id="PF01593">
    <property type="entry name" value="Amino_oxidase"/>
    <property type="match status" value="1"/>
</dbReference>
<keyword evidence="6" id="KW-1185">Reference proteome</keyword>
<dbReference type="InterPro" id="IPR036188">
    <property type="entry name" value="FAD/NAD-bd_sf"/>
</dbReference>
<comment type="subunit">
    <text evidence="2">Interacts with COX5B; this interaction may contribute to localize PYROXD2 to the inner face of the inner mitochondrial membrane.</text>
</comment>
<evidence type="ECO:0000313" key="6">
    <source>
        <dbReference type="Proteomes" id="UP000623461"/>
    </source>
</evidence>
<sequence>MDDPDIVIIGAGHQGLVCAATLAEAGLRPLVLEAASTPGGAVASGELTVPGLVHDVCATNMNLFLGSPFHAVHGEKLASLGLRFARSDAPYASAFPDGSSLRVTTDEAATAAMWAGHSTADAAGWRQLRGVFDDFAAAYLPIYTHPFPSVQARHSLAALRRRSGGTELGELGQVLLSSTRALGERYFATPEARSLVAAWGMHLDYAPDIAGGAVFPLLELYADMLGGMSIVEGGAGRLADALVALVRELGGDVRCDARVTGIDVGTEGVRAVLVGDQRIPARRVVSTAVLPITAALLSLDRRPATVARSARDYRFGPGTFMLHLAMDGEIPWADPRLGAQAYVHIGPYVDDMARTYGQSVAGQLPDEPLLVVGQTSVVDPSRLSPEGYRAVWIQVRTVPSSPGAGSWEHLAEGFAEQVIDKLDRYAPGVRGRIVGKAHLSPADLERRDANLVGGDSVSGSHHLDQFIGMRPGLAISRYRTPVDGLYLAGAGTWPGAGVNAISGQLAAEAVLRDASGRLGQLRRRLLRR</sequence>
<comment type="caution">
    <text evidence="5">The sequence shown here is derived from an EMBL/GenBank/DDBJ whole genome shotgun (WGS) entry which is preliminary data.</text>
</comment>
<comment type="function">
    <text evidence="1">Probable oxidoreductase that may play a role as regulator of mitochondrial function.</text>
</comment>
<dbReference type="RefSeq" id="WP_052358613.1">
    <property type="nucleotide sequence ID" value="NZ_BMNZ01000005.1"/>
</dbReference>
<dbReference type="EMBL" id="BMNZ01000005">
    <property type="protein sequence ID" value="GGM98533.1"/>
    <property type="molecule type" value="Genomic_DNA"/>
</dbReference>
<evidence type="ECO:0000256" key="2">
    <source>
        <dbReference type="ARBA" id="ARBA00038825"/>
    </source>
</evidence>
<dbReference type="InterPro" id="IPR002937">
    <property type="entry name" value="Amino_oxidase"/>
</dbReference>
<dbReference type="Proteomes" id="UP000623461">
    <property type="component" value="Unassembled WGS sequence"/>
</dbReference>
<gene>
    <name evidence="5" type="ORF">GCM10009721_26830</name>
</gene>
<reference evidence="6" key="1">
    <citation type="journal article" date="2019" name="Int. J. Syst. Evol. Microbiol.">
        <title>The Global Catalogue of Microorganisms (GCM) 10K type strain sequencing project: providing services to taxonomists for standard genome sequencing and annotation.</title>
        <authorList>
            <consortium name="The Broad Institute Genomics Platform"/>
            <consortium name="The Broad Institute Genome Sequencing Center for Infectious Disease"/>
            <person name="Wu L."/>
            <person name="Ma J."/>
        </authorList>
    </citation>
    <scope>NUCLEOTIDE SEQUENCE [LARGE SCALE GENOMIC DNA]</scope>
    <source>
        <strain evidence="6">JCM 1365</strain>
    </source>
</reference>
<evidence type="ECO:0000313" key="5">
    <source>
        <dbReference type="EMBL" id="GGM98533.1"/>
    </source>
</evidence>
<dbReference type="PANTHER" id="PTHR10668:SF105">
    <property type="entry name" value="DEHYDROGENASE-RELATED"/>
    <property type="match status" value="1"/>
</dbReference>
<protein>
    <recommendedName>
        <fullName evidence="3">Pyridine nucleotide-disulfide oxidoreductase domain-containing protein 2</fullName>
    </recommendedName>
</protein>
<organism evidence="5 6">
    <name type="scientific">Terrabacter tumescens</name>
    <dbReference type="NCBI Taxonomy" id="60443"/>
    <lineage>
        <taxon>Bacteria</taxon>
        <taxon>Bacillati</taxon>
        <taxon>Actinomycetota</taxon>
        <taxon>Actinomycetes</taxon>
        <taxon>Micrococcales</taxon>
        <taxon>Intrasporangiaceae</taxon>
        <taxon>Terrabacter</taxon>
    </lineage>
</organism>
<feature type="domain" description="Amine oxidase" evidence="4">
    <location>
        <begin position="15"/>
        <end position="335"/>
    </location>
</feature>
<evidence type="ECO:0000256" key="1">
    <source>
        <dbReference type="ARBA" id="ARBA00037217"/>
    </source>
</evidence>
<dbReference type="PANTHER" id="PTHR10668">
    <property type="entry name" value="PHYTOENE DEHYDROGENASE"/>
    <property type="match status" value="1"/>
</dbReference>
<accession>A0ABQ2I2F5</accession>
<evidence type="ECO:0000259" key="4">
    <source>
        <dbReference type="Pfam" id="PF01593"/>
    </source>
</evidence>
<name>A0ABQ2I2F5_9MICO</name>
<evidence type="ECO:0000256" key="3">
    <source>
        <dbReference type="ARBA" id="ARBA00040298"/>
    </source>
</evidence>
<dbReference type="Gene3D" id="3.50.50.60">
    <property type="entry name" value="FAD/NAD(P)-binding domain"/>
    <property type="match status" value="2"/>
</dbReference>